<dbReference type="InterPro" id="IPR036271">
    <property type="entry name" value="Tet_transcr_reg_TetR-rel_C_sf"/>
</dbReference>
<dbReference type="FunFam" id="1.10.10.60:FF:000141">
    <property type="entry name" value="TetR family transcriptional regulator"/>
    <property type="match status" value="1"/>
</dbReference>
<dbReference type="Gene3D" id="1.10.10.60">
    <property type="entry name" value="Homeodomain-like"/>
    <property type="match status" value="1"/>
</dbReference>
<dbReference type="Gene3D" id="1.10.357.10">
    <property type="entry name" value="Tetracycline Repressor, domain 2"/>
    <property type="match status" value="1"/>
</dbReference>
<name>A0A369CDP7_9GAMM</name>
<comment type="caution">
    <text evidence="7">The sequence shown here is derived from an EMBL/GenBank/DDBJ whole genome shotgun (WGS) entry which is preliminary data.</text>
</comment>
<evidence type="ECO:0000313" key="8">
    <source>
        <dbReference type="Proteomes" id="UP000252707"/>
    </source>
</evidence>
<evidence type="ECO:0000256" key="2">
    <source>
        <dbReference type="ARBA" id="ARBA00023015"/>
    </source>
</evidence>
<dbReference type="InterPro" id="IPR023772">
    <property type="entry name" value="DNA-bd_HTH_TetR-type_CS"/>
</dbReference>
<reference evidence="7 8" key="1">
    <citation type="submission" date="2018-07" db="EMBL/GenBank/DDBJ databases">
        <title>Genomic Encyclopedia of Type Strains, Phase IV (KMG-IV): sequencing the most valuable type-strain genomes for metagenomic binning, comparative biology and taxonomic classification.</title>
        <authorList>
            <person name="Goeker M."/>
        </authorList>
    </citation>
    <scope>NUCLEOTIDE SEQUENCE [LARGE SCALE GENOMIC DNA]</scope>
    <source>
        <strain evidence="7 8">DSM 26407</strain>
    </source>
</reference>
<keyword evidence="1" id="KW-0678">Repressor</keyword>
<evidence type="ECO:0000259" key="6">
    <source>
        <dbReference type="PROSITE" id="PS50977"/>
    </source>
</evidence>
<dbReference type="InterPro" id="IPR011075">
    <property type="entry name" value="TetR_C"/>
</dbReference>
<dbReference type="Pfam" id="PF00440">
    <property type="entry name" value="TetR_N"/>
    <property type="match status" value="1"/>
</dbReference>
<keyword evidence="4" id="KW-0804">Transcription</keyword>
<gene>
    <name evidence="7" type="ORF">DFQ59_102483</name>
</gene>
<dbReference type="GO" id="GO:0003700">
    <property type="term" value="F:DNA-binding transcription factor activity"/>
    <property type="evidence" value="ECO:0007669"/>
    <property type="project" value="TreeGrafter"/>
</dbReference>
<feature type="domain" description="HTH tetR-type" evidence="6">
    <location>
        <begin position="17"/>
        <end position="77"/>
    </location>
</feature>
<dbReference type="PANTHER" id="PTHR30055">
    <property type="entry name" value="HTH-TYPE TRANSCRIPTIONAL REGULATOR RUTR"/>
    <property type="match status" value="1"/>
</dbReference>
<dbReference type="Proteomes" id="UP000252707">
    <property type="component" value="Unassembled WGS sequence"/>
</dbReference>
<dbReference type="RefSeq" id="WP_114278943.1">
    <property type="nucleotide sequence ID" value="NZ_QPJY01000002.1"/>
</dbReference>
<dbReference type="SUPFAM" id="SSF46689">
    <property type="entry name" value="Homeodomain-like"/>
    <property type="match status" value="1"/>
</dbReference>
<dbReference type="EMBL" id="QPJY01000002">
    <property type="protein sequence ID" value="RCX32130.1"/>
    <property type="molecule type" value="Genomic_DNA"/>
</dbReference>
<dbReference type="PROSITE" id="PS01081">
    <property type="entry name" value="HTH_TETR_1"/>
    <property type="match status" value="1"/>
</dbReference>
<keyword evidence="8" id="KW-1185">Reference proteome</keyword>
<keyword evidence="2" id="KW-0805">Transcription regulation</keyword>
<evidence type="ECO:0000256" key="4">
    <source>
        <dbReference type="ARBA" id="ARBA00023163"/>
    </source>
</evidence>
<dbReference type="InterPro" id="IPR001647">
    <property type="entry name" value="HTH_TetR"/>
</dbReference>
<proteinExistence type="predicted"/>
<evidence type="ECO:0000256" key="1">
    <source>
        <dbReference type="ARBA" id="ARBA00022491"/>
    </source>
</evidence>
<evidence type="ECO:0000256" key="5">
    <source>
        <dbReference type="PROSITE-ProRule" id="PRU00335"/>
    </source>
</evidence>
<keyword evidence="3 5" id="KW-0238">DNA-binding</keyword>
<dbReference type="PRINTS" id="PR00455">
    <property type="entry name" value="HTHTETR"/>
</dbReference>
<feature type="DNA-binding region" description="H-T-H motif" evidence="5">
    <location>
        <begin position="40"/>
        <end position="59"/>
    </location>
</feature>
<evidence type="ECO:0000313" key="7">
    <source>
        <dbReference type="EMBL" id="RCX32130.1"/>
    </source>
</evidence>
<sequence>MHPSEHPRGESGSAGSCPAAESILAVAEQLFAERGYEATSMSELAQRAGVSKANIFHHFHSKRELYLAVMQAACKDSRQALLEIRAGNGTTRERLAGFMRRHLRNLLDNEEVSRLVLREVLESGPERGRELAERVFAEGFRQLVETVREGQEHGELRPDIDPALVAHLVISTGVFFFQGRSVARHLHGAGFIDDPDDYAAQVADVLFAGCLAVPGENRSDPRRAARDADK</sequence>
<dbReference type="SUPFAM" id="SSF48498">
    <property type="entry name" value="Tetracyclin repressor-like, C-terminal domain"/>
    <property type="match status" value="1"/>
</dbReference>
<dbReference type="Pfam" id="PF16859">
    <property type="entry name" value="TetR_C_11"/>
    <property type="match status" value="1"/>
</dbReference>
<dbReference type="InterPro" id="IPR009057">
    <property type="entry name" value="Homeodomain-like_sf"/>
</dbReference>
<dbReference type="GO" id="GO:0000976">
    <property type="term" value="F:transcription cis-regulatory region binding"/>
    <property type="evidence" value="ECO:0007669"/>
    <property type="project" value="TreeGrafter"/>
</dbReference>
<accession>A0A369CDP7</accession>
<dbReference type="PROSITE" id="PS50977">
    <property type="entry name" value="HTH_TETR_2"/>
    <property type="match status" value="1"/>
</dbReference>
<organism evidence="7 8">
    <name type="scientific">Thioalbus denitrificans</name>
    <dbReference type="NCBI Taxonomy" id="547122"/>
    <lineage>
        <taxon>Bacteria</taxon>
        <taxon>Pseudomonadati</taxon>
        <taxon>Pseudomonadota</taxon>
        <taxon>Gammaproteobacteria</taxon>
        <taxon>Chromatiales</taxon>
        <taxon>Ectothiorhodospiraceae</taxon>
        <taxon>Thioalbus</taxon>
    </lineage>
</organism>
<protein>
    <submittedName>
        <fullName evidence="7">TetR family transcriptional regulator</fullName>
    </submittedName>
</protein>
<dbReference type="AlphaFoldDB" id="A0A369CDP7"/>
<evidence type="ECO:0000256" key="3">
    <source>
        <dbReference type="ARBA" id="ARBA00023125"/>
    </source>
</evidence>
<dbReference type="InterPro" id="IPR050109">
    <property type="entry name" value="HTH-type_TetR-like_transc_reg"/>
</dbReference>
<dbReference type="PANTHER" id="PTHR30055:SF175">
    <property type="entry name" value="HTH-TYPE TRANSCRIPTIONAL REPRESSOR KSTR2"/>
    <property type="match status" value="1"/>
</dbReference>
<dbReference type="OrthoDB" id="5816932at2"/>